<keyword evidence="2" id="KW-1185">Reference proteome</keyword>
<evidence type="ECO:0000313" key="1">
    <source>
        <dbReference type="EMBL" id="EER00710.1"/>
    </source>
</evidence>
<dbReference type="RefSeq" id="XP_002767992.1">
    <property type="nucleotide sequence ID" value="XM_002767946.1"/>
</dbReference>
<evidence type="ECO:0000313" key="2">
    <source>
        <dbReference type="Proteomes" id="UP000007800"/>
    </source>
</evidence>
<dbReference type="InParanoid" id="C5LRD3"/>
<name>C5LRD3_PERM5</name>
<gene>
    <name evidence="1" type="ORF">Pmar_PMAR021986</name>
</gene>
<dbReference type="EMBL" id="GG684720">
    <property type="protein sequence ID" value="EER00710.1"/>
    <property type="molecule type" value="Genomic_DNA"/>
</dbReference>
<accession>C5LRD3</accession>
<organism evidence="2">
    <name type="scientific">Perkinsus marinus (strain ATCC 50983 / TXsc)</name>
    <dbReference type="NCBI Taxonomy" id="423536"/>
    <lineage>
        <taxon>Eukaryota</taxon>
        <taxon>Sar</taxon>
        <taxon>Alveolata</taxon>
        <taxon>Perkinsozoa</taxon>
        <taxon>Perkinsea</taxon>
        <taxon>Perkinsida</taxon>
        <taxon>Perkinsidae</taxon>
        <taxon>Perkinsus</taxon>
    </lineage>
</organism>
<sequence length="102" mass="11607">AEGYIREFTVGGEEHEDMWIRDPLEWLNQKVFDSFRVTESLDLECSGILQEFQKLILATETPLASPTIEVCDEILSQLCGTYMNAVSPPSKFPAVYEDVDME</sequence>
<proteinExistence type="predicted"/>
<dbReference type="GeneID" id="9043887"/>
<dbReference type="Proteomes" id="UP000007800">
    <property type="component" value="Unassembled WGS sequence"/>
</dbReference>
<feature type="non-terminal residue" evidence="1">
    <location>
        <position position="1"/>
    </location>
</feature>
<dbReference type="AlphaFoldDB" id="C5LRD3"/>
<protein>
    <submittedName>
        <fullName evidence="1">Uncharacterized protein</fullName>
    </submittedName>
</protein>
<reference evidence="1 2" key="1">
    <citation type="submission" date="2008-07" db="EMBL/GenBank/DDBJ databases">
        <authorList>
            <person name="El-Sayed N."/>
            <person name="Caler E."/>
            <person name="Inman J."/>
            <person name="Amedeo P."/>
            <person name="Hass B."/>
            <person name="Wortman J."/>
        </authorList>
    </citation>
    <scope>NUCLEOTIDE SEQUENCE [LARGE SCALE GENOMIC DNA]</scope>
    <source>
        <strain evidence="2">ATCC 50983 / TXsc</strain>
    </source>
</reference>